<dbReference type="PANTHER" id="PTHR35585">
    <property type="entry name" value="HHE DOMAIN PROTEIN (AFU_ORTHOLOGUE AFUA_4G00730)"/>
    <property type="match status" value="1"/>
</dbReference>
<dbReference type="Gene3D" id="1.20.120.520">
    <property type="entry name" value="nmb1532 protein domain like"/>
    <property type="match status" value="1"/>
</dbReference>
<dbReference type="InterPro" id="IPR012312">
    <property type="entry name" value="Hemerythrin-like"/>
</dbReference>
<evidence type="ECO:0000313" key="3">
    <source>
        <dbReference type="Proteomes" id="UP001139031"/>
    </source>
</evidence>
<dbReference type="Proteomes" id="UP001139031">
    <property type="component" value="Unassembled WGS sequence"/>
</dbReference>
<organism evidence="2 3">
    <name type="scientific">Nannocystis pusilla</name>
    <dbReference type="NCBI Taxonomy" id="889268"/>
    <lineage>
        <taxon>Bacteria</taxon>
        <taxon>Pseudomonadati</taxon>
        <taxon>Myxococcota</taxon>
        <taxon>Polyangia</taxon>
        <taxon>Nannocystales</taxon>
        <taxon>Nannocystaceae</taxon>
        <taxon>Nannocystis</taxon>
    </lineage>
</organism>
<name>A0ABS7U6S6_9BACT</name>
<keyword evidence="3" id="KW-1185">Reference proteome</keyword>
<gene>
    <name evidence="2" type="ORF">K7C98_42885</name>
</gene>
<evidence type="ECO:0000259" key="1">
    <source>
        <dbReference type="Pfam" id="PF01814"/>
    </source>
</evidence>
<evidence type="ECO:0000313" key="2">
    <source>
        <dbReference type="EMBL" id="MBZ5716020.1"/>
    </source>
</evidence>
<feature type="domain" description="Hemerythrin-like" evidence="1">
    <location>
        <begin position="8"/>
        <end position="120"/>
    </location>
</feature>
<accession>A0ABS7U6S6</accession>
<dbReference type="EMBL" id="JAIRAU010000059">
    <property type="protein sequence ID" value="MBZ5716020.1"/>
    <property type="molecule type" value="Genomic_DNA"/>
</dbReference>
<reference evidence="2" key="1">
    <citation type="submission" date="2021-08" db="EMBL/GenBank/DDBJ databases">
        <authorList>
            <person name="Stevens D.C."/>
        </authorList>
    </citation>
    <scope>NUCLEOTIDE SEQUENCE</scope>
    <source>
        <strain evidence="2">DSM 53165</strain>
    </source>
</reference>
<proteinExistence type="predicted"/>
<dbReference type="PANTHER" id="PTHR35585:SF1">
    <property type="entry name" value="HHE DOMAIN PROTEIN (AFU_ORTHOLOGUE AFUA_4G00730)"/>
    <property type="match status" value="1"/>
</dbReference>
<comment type="caution">
    <text evidence="2">The sequence shown here is derived from an EMBL/GenBank/DDBJ whole genome shotgun (WGS) entry which is preliminary data.</text>
</comment>
<dbReference type="RefSeq" id="WP_224197760.1">
    <property type="nucleotide sequence ID" value="NZ_JAIRAU010000059.1"/>
</dbReference>
<protein>
    <submittedName>
        <fullName evidence="2">Hemerythrin domain-containing protein</fullName>
    </submittedName>
</protein>
<dbReference type="Pfam" id="PF01814">
    <property type="entry name" value="Hemerythrin"/>
    <property type="match status" value="1"/>
</dbReference>
<sequence>MPEPPIWDLLKSDREALCGRLDKIQAAQESTARELLPPLVREFTAHARAKEAVLYGHLLHDERARTRVVEGLEELKRIQACFAGLELLPAGDDKWSVRLADLADAVRNHFRVEEAELLALARRTLSEVRATELAQRYAAERARILGDLSCLVAPR</sequence>